<dbReference type="Gene3D" id="1.10.287.1080">
    <property type="entry name" value="MazG-like"/>
    <property type="match status" value="1"/>
</dbReference>
<organism evidence="10 11">
    <name type="scientific">Labrys miyagiensis</name>
    <dbReference type="NCBI Taxonomy" id="346912"/>
    <lineage>
        <taxon>Bacteria</taxon>
        <taxon>Pseudomonadati</taxon>
        <taxon>Pseudomonadota</taxon>
        <taxon>Alphaproteobacteria</taxon>
        <taxon>Hyphomicrobiales</taxon>
        <taxon>Xanthobacteraceae</taxon>
        <taxon>Labrys</taxon>
    </lineage>
</organism>
<comment type="caution">
    <text evidence="10">The sequence shown here is derived from an EMBL/GenBank/DDBJ whole genome shotgun (WGS) entry which is preliminary data.</text>
</comment>
<reference evidence="11" key="1">
    <citation type="journal article" date="2019" name="Int. J. Syst. Evol. Microbiol.">
        <title>The Global Catalogue of Microorganisms (GCM) 10K type strain sequencing project: providing services to taxonomists for standard genome sequencing and annotation.</title>
        <authorList>
            <consortium name="The Broad Institute Genomics Platform"/>
            <consortium name="The Broad Institute Genome Sequencing Center for Infectious Disease"/>
            <person name="Wu L."/>
            <person name="Ma J."/>
        </authorList>
    </citation>
    <scope>NUCLEOTIDE SEQUENCE [LARGE SCALE GENOMIC DNA]</scope>
    <source>
        <strain evidence="11">NBRC 101365</strain>
    </source>
</reference>
<dbReference type="InterPro" id="IPR008179">
    <property type="entry name" value="HisE"/>
</dbReference>
<dbReference type="InterPro" id="IPR021130">
    <property type="entry name" value="PRib-ATP_PPHydrolase-like"/>
</dbReference>
<keyword evidence="11" id="KW-1185">Reference proteome</keyword>
<evidence type="ECO:0000256" key="4">
    <source>
        <dbReference type="ARBA" id="ARBA00022605"/>
    </source>
</evidence>
<comment type="catalytic activity">
    <reaction evidence="1 9">
        <text>1-(5-phospho-beta-D-ribosyl)-ATP + H2O = 1-(5-phospho-beta-D-ribosyl)-5'-AMP + diphosphate + H(+)</text>
        <dbReference type="Rhea" id="RHEA:22828"/>
        <dbReference type="ChEBI" id="CHEBI:15377"/>
        <dbReference type="ChEBI" id="CHEBI:15378"/>
        <dbReference type="ChEBI" id="CHEBI:33019"/>
        <dbReference type="ChEBI" id="CHEBI:59457"/>
        <dbReference type="ChEBI" id="CHEBI:73183"/>
        <dbReference type="EC" id="3.6.1.31"/>
    </reaction>
</comment>
<dbReference type="SUPFAM" id="SSF101386">
    <property type="entry name" value="all-alpha NTP pyrophosphatases"/>
    <property type="match status" value="1"/>
</dbReference>
<evidence type="ECO:0000256" key="7">
    <source>
        <dbReference type="ARBA" id="ARBA00022840"/>
    </source>
</evidence>
<dbReference type="Pfam" id="PF01503">
    <property type="entry name" value="PRA-PH"/>
    <property type="match status" value="1"/>
</dbReference>
<proteinExistence type="inferred from homology"/>
<evidence type="ECO:0000256" key="6">
    <source>
        <dbReference type="ARBA" id="ARBA00022801"/>
    </source>
</evidence>
<dbReference type="Proteomes" id="UP001156882">
    <property type="component" value="Unassembled WGS sequence"/>
</dbReference>
<evidence type="ECO:0000313" key="11">
    <source>
        <dbReference type="Proteomes" id="UP001156882"/>
    </source>
</evidence>
<dbReference type="CDD" id="cd11534">
    <property type="entry name" value="NTP-PPase_HisIE_like"/>
    <property type="match status" value="1"/>
</dbReference>
<dbReference type="NCBIfam" id="TIGR03188">
    <property type="entry name" value="histidine_hisI"/>
    <property type="match status" value="1"/>
</dbReference>
<keyword evidence="6 9" id="KW-0378">Hydrolase</keyword>
<evidence type="ECO:0000256" key="3">
    <source>
        <dbReference type="ARBA" id="ARBA00009392"/>
    </source>
</evidence>
<evidence type="ECO:0000256" key="2">
    <source>
        <dbReference type="ARBA" id="ARBA00005204"/>
    </source>
</evidence>
<evidence type="ECO:0000313" key="10">
    <source>
        <dbReference type="EMBL" id="GLS23308.1"/>
    </source>
</evidence>
<dbReference type="PANTHER" id="PTHR42945">
    <property type="entry name" value="HISTIDINE BIOSYNTHESIS BIFUNCTIONAL PROTEIN"/>
    <property type="match status" value="1"/>
</dbReference>
<gene>
    <name evidence="9 10" type="primary">hisE</name>
    <name evidence="10" type="ORF">GCM10007874_63280</name>
</gene>
<sequence>MSFSLADLEARVAERAKAPPEQSWTARLLAGGPSRAAKKFGEEAVELVIALAEGEKEPIVAEAADVLYHLLVGLRSRDVTLDEVMLELERRTGLSGLAEKAARPR</sequence>
<dbReference type="HAMAP" id="MF_01020">
    <property type="entry name" value="HisE"/>
    <property type="match status" value="1"/>
</dbReference>
<accession>A0ABQ6CSN3</accession>
<keyword evidence="5 9" id="KW-0547">Nucleotide-binding</keyword>
<keyword evidence="8 9" id="KW-0368">Histidine biosynthesis</keyword>
<evidence type="ECO:0000256" key="1">
    <source>
        <dbReference type="ARBA" id="ARBA00001460"/>
    </source>
</evidence>
<protein>
    <recommendedName>
        <fullName evidence="9">Phosphoribosyl-ATP pyrophosphatase</fullName>
        <shortName evidence="9">PRA-PH</shortName>
        <ecNumber evidence="9">3.6.1.31</ecNumber>
    </recommendedName>
</protein>
<dbReference type="EMBL" id="BSPC01000069">
    <property type="protein sequence ID" value="GLS23308.1"/>
    <property type="molecule type" value="Genomic_DNA"/>
</dbReference>
<evidence type="ECO:0000256" key="5">
    <source>
        <dbReference type="ARBA" id="ARBA00022741"/>
    </source>
</evidence>
<evidence type="ECO:0000256" key="8">
    <source>
        <dbReference type="ARBA" id="ARBA00023102"/>
    </source>
</evidence>
<comment type="pathway">
    <text evidence="2 9">Amino-acid biosynthesis; L-histidine biosynthesis; L-histidine from 5-phospho-alpha-D-ribose 1-diphosphate: step 2/9.</text>
</comment>
<keyword evidence="7 9" id="KW-0067">ATP-binding</keyword>
<keyword evidence="4 9" id="KW-0028">Amino-acid biosynthesis</keyword>
<dbReference type="NCBIfam" id="NF001613">
    <property type="entry name" value="PRK00400.1-5"/>
    <property type="match status" value="1"/>
</dbReference>
<comment type="similarity">
    <text evidence="3 9">Belongs to the PRA-PH family.</text>
</comment>
<evidence type="ECO:0000256" key="9">
    <source>
        <dbReference type="HAMAP-Rule" id="MF_01020"/>
    </source>
</evidence>
<comment type="subcellular location">
    <subcellularLocation>
        <location evidence="9">Cytoplasm</location>
    </subcellularLocation>
</comment>
<dbReference type="EC" id="3.6.1.31" evidence="9"/>
<name>A0ABQ6CSN3_9HYPH</name>
<keyword evidence="9" id="KW-0963">Cytoplasm</keyword>
<dbReference type="RefSeq" id="WP_284316222.1">
    <property type="nucleotide sequence ID" value="NZ_BSPC01000069.1"/>
</dbReference>
<dbReference type="PANTHER" id="PTHR42945:SF1">
    <property type="entry name" value="HISTIDINE BIOSYNTHESIS BIFUNCTIONAL PROTEIN HIS7"/>
    <property type="match status" value="1"/>
</dbReference>